<dbReference type="PANTHER" id="PTHR30290">
    <property type="entry name" value="PERIPLASMIC BINDING COMPONENT OF ABC TRANSPORTER"/>
    <property type="match status" value="1"/>
</dbReference>
<dbReference type="SUPFAM" id="SSF53850">
    <property type="entry name" value="Periplasmic binding protein-like II"/>
    <property type="match status" value="1"/>
</dbReference>
<dbReference type="GO" id="GO:0015833">
    <property type="term" value="P:peptide transport"/>
    <property type="evidence" value="ECO:0007669"/>
    <property type="project" value="TreeGrafter"/>
</dbReference>
<dbReference type="EMBL" id="UINC01016457">
    <property type="protein sequence ID" value="SVA68502.1"/>
    <property type="molecule type" value="Genomic_DNA"/>
</dbReference>
<evidence type="ECO:0000313" key="3">
    <source>
        <dbReference type="EMBL" id="SVA68502.1"/>
    </source>
</evidence>
<sequence length="419" mass="46974">CHDGEPLTAEDVAYTFNRIADPENRFTGNSPGFVFTSIGFQDAVALDDLRVQINLARKNPIAFGLITEIYIHCKDAYEGMTLDEAVSNPIGSGSYRLASWTRGSEVVLEKTREPGNFQRIVWRIIPEASTRTAELISGNADIITNVVPEQIEAINSSGRADVQVVSGTRRMYLGFSLSEGSRQMPGGEAIQDPRVRRALQYAVDVPTICRQLLSVECERATGLVNPPNDHPGLTPYPYDPSIAEVLLDEAGWSRGTDGIRFAIRLQAGRARYVNDVNIVLAISQYLQDVGLDVEVDLMEWASVYTPLLHARSMGPLFFLGTGGGLWSPIYDMTDLAEVGSSTNYTHWDDDRWFSRWADLAEAKTPEETRSIIDEMLQIFYDDGPWLHLYFQPDFYGVSNRIDWKARRDERVFLFEAGLK</sequence>
<dbReference type="PANTHER" id="PTHR30290:SF38">
    <property type="entry name" value="D,D-DIPEPTIDE-BINDING PERIPLASMIC PROTEIN DDPA-RELATED"/>
    <property type="match status" value="1"/>
</dbReference>
<gene>
    <name evidence="3" type="ORF">METZ01_LOCUS121356</name>
</gene>
<name>A0A381XVJ9_9ZZZZ</name>
<protein>
    <recommendedName>
        <fullName evidence="2">Solute-binding protein family 5 domain-containing protein</fullName>
    </recommendedName>
</protein>
<dbReference type="Pfam" id="PF00496">
    <property type="entry name" value="SBP_bac_5"/>
    <property type="match status" value="1"/>
</dbReference>
<proteinExistence type="predicted"/>
<dbReference type="Gene3D" id="3.10.105.10">
    <property type="entry name" value="Dipeptide-binding Protein, Domain 3"/>
    <property type="match status" value="1"/>
</dbReference>
<evidence type="ECO:0000259" key="2">
    <source>
        <dbReference type="Pfam" id="PF00496"/>
    </source>
</evidence>
<dbReference type="Gene3D" id="3.40.190.10">
    <property type="entry name" value="Periplasmic binding protein-like II"/>
    <property type="match status" value="1"/>
</dbReference>
<dbReference type="Gene3D" id="3.90.76.10">
    <property type="entry name" value="Dipeptide-binding Protein, Domain 1"/>
    <property type="match status" value="1"/>
</dbReference>
<organism evidence="3">
    <name type="scientific">marine metagenome</name>
    <dbReference type="NCBI Taxonomy" id="408172"/>
    <lineage>
        <taxon>unclassified sequences</taxon>
        <taxon>metagenomes</taxon>
        <taxon>ecological metagenomes</taxon>
    </lineage>
</organism>
<evidence type="ECO:0000256" key="1">
    <source>
        <dbReference type="ARBA" id="ARBA00022729"/>
    </source>
</evidence>
<keyword evidence="1" id="KW-0732">Signal</keyword>
<dbReference type="InterPro" id="IPR039424">
    <property type="entry name" value="SBP_5"/>
</dbReference>
<feature type="domain" description="Solute-binding protein family 5" evidence="2">
    <location>
        <begin position="2"/>
        <end position="333"/>
    </location>
</feature>
<dbReference type="InterPro" id="IPR000914">
    <property type="entry name" value="SBP_5_dom"/>
</dbReference>
<dbReference type="GO" id="GO:1904680">
    <property type="term" value="F:peptide transmembrane transporter activity"/>
    <property type="evidence" value="ECO:0007669"/>
    <property type="project" value="TreeGrafter"/>
</dbReference>
<dbReference type="AlphaFoldDB" id="A0A381XVJ9"/>
<accession>A0A381XVJ9</accession>
<feature type="non-terminal residue" evidence="3">
    <location>
        <position position="1"/>
    </location>
</feature>
<reference evidence="3" key="1">
    <citation type="submission" date="2018-05" db="EMBL/GenBank/DDBJ databases">
        <authorList>
            <person name="Lanie J.A."/>
            <person name="Ng W.-L."/>
            <person name="Kazmierczak K.M."/>
            <person name="Andrzejewski T.M."/>
            <person name="Davidsen T.M."/>
            <person name="Wayne K.J."/>
            <person name="Tettelin H."/>
            <person name="Glass J.I."/>
            <person name="Rusch D."/>
            <person name="Podicherti R."/>
            <person name="Tsui H.-C.T."/>
            <person name="Winkler M.E."/>
        </authorList>
    </citation>
    <scope>NUCLEOTIDE SEQUENCE</scope>
</reference>